<keyword evidence="6" id="KW-1185">Reference proteome</keyword>
<dbReference type="PRINTS" id="PR00793">
    <property type="entry name" value="PROAMNOPTASE"/>
</dbReference>
<comment type="caution">
    <text evidence="5">The sequence shown here is derived from an EMBL/GenBank/DDBJ whole genome shotgun (WGS) entry which is preliminary data.</text>
</comment>
<protein>
    <submittedName>
        <fullName evidence="5">Alpha/beta fold hydrolase</fullName>
    </submittedName>
</protein>
<dbReference type="GO" id="GO:0016020">
    <property type="term" value="C:membrane"/>
    <property type="evidence" value="ECO:0007669"/>
    <property type="project" value="TreeGrafter"/>
</dbReference>
<name>A0A418M140_9BACT</name>
<dbReference type="EMBL" id="QXED01000008">
    <property type="protein sequence ID" value="RIV19323.1"/>
    <property type="molecule type" value="Genomic_DNA"/>
</dbReference>
<evidence type="ECO:0000256" key="1">
    <source>
        <dbReference type="ARBA" id="ARBA00010088"/>
    </source>
</evidence>
<organism evidence="5 6">
    <name type="scientific">Fibrisoma montanum</name>
    <dbReference type="NCBI Taxonomy" id="2305895"/>
    <lineage>
        <taxon>Bacteria</taxon>
        <taxon>Pseudomonadati</taxon>
        <taxon>Bacteroidota</taxon>
        <taxon>Cytophagia</taxon>
        <taxon>Cytophagales</taxon>
        <taxon>Spirosomataceae</taxon>
        <taxon>Fibrisoma</taxon>
    </lineage>
</organism>
<gene>
    <name evidence="5" type="ORF">DYU11_24770</name>
</gene>
<keyword evidence="3" id="KW-0812">Transmembrane</keyword>
<dbReference type="Proteomes" id="UP000283523">
    <property type="component" value="Unassembled WGS sequence"/>
</dbReference>
<keyword evidence="3" id="KW-0472">Membrane</keyword>
<dbReference type="InterPro" id="IPR050266">
    <property type="entry name" value="AB_hydrolase_sf"/>
</dbReference>
<dbReference type="GO" id="GO:0008233">
    <property type="term" value="F:peptidase activity"/>
    <property type="evidence" value="ECO:0007669"/>
    <property type="project" value="InterPro"/>
</dbReference>
<evidence type="ECO:0000256" key="2">
    <source>
        <dbReference type="ARBA" id="ARBA00022801"/>
    </source>
</evidence>
<evidence type="ECO:0000259" key="4">
    <source>
        <dbReference type="Pfam" id="PF00561"/>
    </source>
</evidence>
<proteinExistence type="inferred from homology"/>
<dbReference type="GO" id="GO:0006508">
    <property type="term" value="P:proteolysis"/>
    <property type="evidence" value="ECO:0007669"/>
    <property type="project" value="InterPro"/>
</dbReference>
<evidence type="ECO:0000256" key="3">
    <source>
        <dbReference type="SAM" id="Phobius"/>
    </source>
</evidence>
<evidence type="ECO:0000313" key="5">
    <source>
        <dbReference type="EMBL" id="RIV19323.1"/>
    </source>
</evidence>
<dbReference type="SUPFAM" id="SSF53474">
    <property type="entry name" value="alpha/beta-Hydrolases"/>
    <property type="match status" value="1"/>
</dbReference>
<dbReference type="PANTHER" id="PTHR43798">
    <property type="entry name" value="MONOACYLGLYCEROL LIPASE"/>
    <property type="match status" value="1"/>
</dbReference>
<dbReference type="RefSeq" id="WP_119670426.1">
    <property type="nucleotide sequence ID" value="NZ_QXED01000008.1"/>
</dbReference>
<dbReference type="InterPro" id="IPR000073">
    <property type="entry name" value="AB_hydrolase_1"/>
</dbReference>
<dbReference type="AlphaFoldDB" id="A0A418M140"/>
<accession>A0A418M140</accession>
<sequence length="361" mass="41561">MVVGWLFIIVIGLILVFIGFVWWHSPGTTAPIVDQDGQPVLNSIAALEAVGINGSTQWLLIRGRDQTKPVLLFLHGGPGLPELALLSGHDLEKDFVVVNWEQRGSAKSYEAGKLDQSFTVDTFVEDAAEVSRWLIRRFNQSKIYLMAHSWGTFLGVLTVKKYPELFRAFFSIGQIARQLEAEQISYDWVLQQARERNAGRLVRRLEKQGRPPYRPEAWLDYLTWQREVVARYRGGMYRANFFPLFIRSILLCREYTLADKVRYALGAQKSVRLLWPQVVATDLLDAAPELQVPYYLFQGVHDYQTPYSVARRYFDQLRAPRKQLVTFLQSAHSPIFEEPDLFLSAVHEAMQREREALIAKQ</sequence>
<reference evidence="5 6" key="1">
    <citation type="submission" date="2018-08" db="EMBL/GenBank/DDBJ databases">
        <title>Fibrisoma montanum sp. nov., isolated from Danxia mountain soil.</title>
        <authorList>
            <person name="Huang Y."/>
        </authorList>
    </citation>
    <scope>NUCLEOTIDE SEQUENCE [LARGE SCALE GENOMIC DNA]</scope>
    <source>
        <strain evidence="5 6">HYT19</strain>
    </source>
</reference>
<feature type="transmembrane region" description="Helical" evidence="3">
    <location>
        <begin position="5"/>
        <end position="23"/>
    </location>
</feature>
<dbReference type="Pfam" id="PF00561">
    <property type="entry name" value="Abhydrolase_1"/>
    <property type="match status" value="1"/>
</dbReference>
<keyword evidence="3" id="KW-1133">Transmembrane helix</keyword>
<feature type="domain" description="AB hydrolase-1" evidence="4">
    <location>
        <begin position="69"/>
        <end position="339"/>
    </location>
</feature>
<evidence type="ECO:0000313" key="6">
    <source>
        <dbReference type="Proteomes" id="UP000283523"/>
    </source>
</evidence>
<keyword evidence="2 5" id="KW-0378">Hydrolase</keyword>
<dbReference type="Gene3D" id="3.40.50.1820">
    <property type="entry name" value="alpha/beta hydrolase"/>
    <property type="match status" value="1"/>
</dbReference>
<dbReference type="PANTHER" id="PTHR43798:SF33">
    <property type="entry name" value="HYDROLASE, PUTATIVE (AFU_ORTHOLOGUE AFUA_2G14860)-RELATED"/>
    <property type="match status" value="1"/>
</dbReference>
<dbReference type="OrthoDB" id="9796770at2"/>
<dbReference type="InterPro" id="IPR029058">
    <property type="entry name" value="AB_hydrolase_fold"/>
</dbReference>
<dbReference type="InterPro" id="IPR002410">
    <property type="entry name" value="Peptidase_S33"/>
</dbReference>
<comment type="similarity">
    <text evidence="1">Belongs to the peptidase S33 family.</text>
</comment>